<name>A0A565BJE0_9BRAS</name>
<proteinExistence type="predicted"/>
<evidence type="ECO:0000313" key="2">
    <source>
        <dbReference type="Proteomes" id="UP000489600"/>
    </source>
</evidence>
<dbReference type="EMBL" id="CABITT030000004">
    <property type="protein sequence ID" value="VVB01308.1"/>
    <property type="molecule type" value="Genomic_DNA"/>
</dbReference>
<accession>A0A565BJE0</accession>
<reference evidence="1" key="1">
    <citation type="submission" date="2019-07" db="EMBL/GenBank/DDBJ databases">
        <authorList>
            <person name="Dittberner H."/>
        </authorList>
    </citation>
    <scope>NUCLEOTIDE SEQUENCE [LARGE SCALE GENOMIC DNA]</scope>
</reference>
<sequence length="91" mass="9833">MKHVVALIRSIGRIAKTFSVGFVSQSLLCSNSLLYCWSWIPVDDLGLLRCEKISPSLRPTTSASRLEGFPGLSPTAQYGPCSKPSSLVCCV</sequence>
<keyword evidence="2" id="KW-1185">Reference proteome</keyword>
<dbReference type="AlphaFoldDB" id="A0A565BJE0"/>
<evidence type="ECO:0000313" key="1">
    <source>
        <dbReference type="EMBL" id="VVB01308.1"/>
    </source>
</evidence>
<organism evidence="1 2">
    <name type="scientific">Arabis nemorensis</name>
    <dbReference type="NCBI Taxonomy" id="586526"/>
    <lineage>
        <taxon>Eukaryota</taxon>
        <taxon>Viridiplantae</taxon>
        <taxon>Streptophyta</taxon>
        <taxon>Embryophyta</taxon>
        <taxon>Tracheophyta</taxon>
        <taxon>Spermatophyta</taxon>
        <taxon>Magnoliopsida</taxon>
        <taxon>eudicotyledons</taxon>
        <taxon>Gunneridae</taxon>
        <taxon>Pentapetalae</taxon>
        <taxon>rosids</taxon>
        <taxon>malvids</taxon>
        <taxon>Brassicales</taxon>
        <taxon>Brassicaceae</taxon>
        <taxon>Arabideae</taxon>
        <taxon>Arabis</taxon>
    </lineage>
</organism>
<protein>
    <submittedName>
        <fullName evidence="1">Uncharacterized protein</fullName>
    </submittedName>
</protein>
<gene>
    <name evidence="1" type="ORF">ANE_LOCUS11752</name>
</gene>
<comment type="caution">
    <text evidence="1">The sequence shown here is derived from an EMBL/GenBank/DDBJ whole genome shotgun (WGS) entry which is preliminary data.</text>
</comment>
<dbReference type="Proteomes" id="UP000489600">
    <property type="component" value="Unassembled WGS sequence"/>
</dbReference>